<dbReference type="Proteomes" id="UP000503462">
    <property type="component" value="Chromosome 5"/>
</dbReference>
<dbReference type="GO" id="GO:0005524">
    <property type="term" value="F:ATP binding"/>
    <property type="evidence" value="ECO:0007669"/>
    <property type="project" value="UniProtKB-KW"/>
</dbReference>
<comment type="catalytic activity">
    <reaction evidence="7">
        <text>ATP + H2O = ADP + phosphate + H(+)</text>
        <dbReference type="Rhea" id="RHEA:13065"/>
        <dbReference type="ChEBI" id="CHEBI:15377"/>
        <dbReference type="ChEBI" id="CHEBI:15378"/>
        <dbReference type="ChEBI" id="CHEBI:30616"/>
        <dbReference type="ChEBI" id="CHEBI:43474"/>
        <dbReference type="ChEBI" id="CHEBI:456216"/>
        <dbReference type="EC" id="3.6.4.13"/>
    </reaction>
</comment>
<evidence type="ECO:0000256" key="3">
    <source>
        <dbReference type="ARBA" id="ARBA00022741"/>
    </source>
</evidence>
<dbReference type="OrthoDB" id="10253254at2759"/>
<name>A0A6H0Y4R7_9PEZI</name>
<dbReference type="Pfam" id="PF00270">
    <property type="entry name" value="DEAD"/>
    <property type="match status" value="1"/>
</dbReference>
<dbReference type="InterPro" id="IPR011545">
    <property type="entry name" value="DEAD/DEAH_box_helicase_dom"/>
</dbReference>
<dbReference type="Pfam" id="PF21010">
    <property type="entry name" value="HA2_C"/>
    <property type="match status" value="1"/>
</dbReference>
<dbReference type="AlphaFoldDB" id="A0A6H0Y4R7"/>
<dbReference type="InterPro" id="IPR014001">
    <property type="entry name" value="Helicase_ATP-bd"/>
</dbReference>
<dbReference type="Gene3D" id="1.20.120.1080">
    <property type="match status" value="1"/>
</dbReference>
<evidence type="ECO:0000256" key="2">
    <source>
        <dbReference type="ARBA" id="ARBA00012552"/>
    </source>
</evidence>
<dbReference type="SUPFAM" id="SSF52540">
    <property type="entry name" value="P-loop containing nucleoside triphosphate hydrolases"/>
    <property type="match status" value="1"/>
</dbReference>
<feature type="region of interest" description="Disordered" evidence="8">
    <location>
        <begin position="664"/>
        <end position="709"/>
    </location>
</feature>
<comment type="similarity">
    <text evidence="1">Belongs to the DEAD box helicase family. DEAH subfamily.</text>
</comment>
<dbReference type="SMART" id="SM00490">
    <property type="entry name" value="HELICc"/>
    <property type="match status" value="1"/>
</dbReference>
<dbReference type="Gene3D" id="3.40.50.300">
    <property type="entry name" value="P-loop containing nucleotide triphosphate hydrolases"/>
    <property type="match status" value="2"/>
</dbReference>
<keyword evidence="3" id="KW-0547">Nucleotide-binding</keyword>
<protein>
    <recommendedName>
        <fullName evidence="2">RNA helicase</fullName>
        <ecNumber evidence="2">3.6.4.13</ecNumber>
    </recommendedName>
</protein>
<evidence type="ECO:0000256" key="5">
    <source>
        <dbReference type="ARBA" id="ARBA00022806"/>
    </source>
</evidence>
<dbReference type="InterPro" id="IPR007502">
    <property type="entry name" value="Helicase-assoc_dom"/>
</dbReference>
<feature type="compositionally biased region" description="Acidic residues" evidence="8">
    <location>
        <begin position="226"/>
        <end position="241"/>
    </location>
</feature>
<evidence type="ECO:0000256" key="6">
    <source>
        <dbReference type="ARBA" id="ARBA00022840"/>
    </source>
</evidence>
<dbReference type="InterPro" id="IPR027417">
    <property type="entry name" value="P-loop_NTPase"/>
</dbReference>
<dbReference type="InterPro" id="IPR002464">
    <property type="entry name" value="DNA/RNA_helicase_DEAH_CS"/>
</dbReference>
<dbReference type="SMART" id="SM00487">
    <property type="entry name" value="DEXDc"/>
    <property type="match status" value="1"/>
</dbReference>
<dbReference type="PANTHER" id="PTHR18934">
    <property type="entry name" value="ATP-DEPENDENT RNA HELICASE"/>
    <property type="match status" value="1"/>
</dbReference>
<evidence type="ECO:0000256" key="8">
    <source>
        <dbReference type="SAM" id="MobiDB-lite"/>
    </source>
</evidence>
<dbReference type="GO" id="GO:0016787">
    <property type="term" value="F:hydrolase activity"/>
    <property type="evidence" value="ECO:0007669"/>
    <property type="project" value="UniProtKB-KW"/>
</dbReference>
<dbReference type="GO" id="GO:0003724">
    <property type="term" value="F:RNA helicase activity"/>
    <property type="evidence" value="ECO:0007669"/>
    <property type="project" value="UniProtKB-EC"/>
</dbReference>
<dbReference type="PROSITE" id="PS00690">
    <property type="entry name" value="DEAH_ATP_HELICASE"/>
    <property type="match status" value="1"/>
</dbReference>
<dbReference type="PROSITE" id="PS51194">
    <property type="entry name" value="HELICASE_CTER"/>
    <property type="match status" value="1"/>
</dbReference>
<evidence type="ECO:0000259" key="9">
    <source>
        <dbReference type="PROSITE" id="PS51192"/>
    </source>
</evidence>
<dbReference type="Pfam" id="PF04408">
    <property type="entry name" value="WHD_HA2"/>
    <property type="match status" value="1"/>
</dbReference>
<feature type="region of interest" description="Disordered" evidence="8">
    <location>
        <begin position="183"/>
        <end position="296"/>
    </location>
</feature>
<feature type="domain" description="Helicase ATP-binding" evidence="9">
    <location>
        <begin position="383"/>
        <end position="570"/>
    </location>
</feature>
<dbReference type="CDD" id="cd17982">
    <property type="entry name" value="DEXHc_DHX37"/>
    <property type="match status" value="1"/>
</dbReference>
<feature type="region of interest" description="Disordered" evidence="8">
    <location>
        <begin position="1"/>
        <end position="47"/>
    </location>
</feature>
<feature type="domain" description="Helicase C-terminal" evidence="10">
    <location>
        <begin position="593"/>
        <end position="846"/>
    </location>
</feature>
<dbReference type="InterPro" id="IPR048333">
    <property type="entry name" value="HA2_WH"/>
</dbReference>
<dbReference type="EMBL" id="CP051143">
    <property type="protein sequence ID" value="QIX02004.1"/>
    <property type="molecule type" value="Genomic_DNA"/>
</dbReference>
<dbReference type="FunFam" id="3.40.50.300:FF:000637">
    <property type="entry name" value="ATP-dependent RNA helicase DHX37/DHR1"/>
    <property type="match status" value="1"/>
</dbReference>
<keyword evidence="6" id="KW-0067">ATP-binding</keyword>
<dbReference type="InterPro" id="IPR001650">
    <property type="entry name" value="Helicase_C-like"/>
</dbReference>
<organism evidence="11 12">
    <name type="scientific">Peltaster fructicola</name>
    <dbReference type="NCBI Taxonomy" id="286661"/>
    <lineage>
        <taxon>Eukaryota</taxon>
        <taxon>Fungi</taxon>
        <taxon>Dikarya</taxon>
        <taxon>Ascomycota</taxon>
        <taxon>Pezizomycotina</taxon>
        <taxon>Dothideomycetes</taxon>
        <taxon>Dothideomycetes incertae sedis</taxon>
        <taxon>Peltaster</taxon>
    </lineage>
</organism>
<evidence type="ECO:0000256" key="4">
    <source>
        <dbReference type="ARBA" id="ARBA00022801"/>
    </source>
</evidence>
<evidence type="ECO:0000313" key="11">
    <source>
        <dbReference type="EMBL" id="QIX02004.1"/>
    </source>
</evidence>
<feature type="compositionally biased region" description="Acidic residues" evidence="8">
    <location>
        <begin position="251"/>
        <end position="289"/>
    </location>
</feature>
<dbReference type="CDD" id="cd18791">
    <property type="entry name" value="SF2_C_RHA"/>
    <property type="match status" value="1"/>
</dbReference>
<dbReference type="GO" id="GO:0000462">
    <property type="term" value="P:maturation of SSU-rRNA from tricistronic rRNA transcript (SSU-rRNA, 5.8S rRNA, LSU-rRNA)"/>
    <property type="evidence" value="ECO:0007669"/>
    <property type="project" value="TreeGrafter"/>
</dbReference>
<evidence type="ECO:0000256" key="1">
    <source>
        <dbReference type="ARBA" id="ARBA00008792"/>
    </source>
</evidence>
<dbReference type="SMART" id="SM00847">
    <property type="entry name" value="HA2"/>
    <property type="match status" value="1"/>
</dbReference>
<feature type="compositionally biased region" description="Acidic residues" evidence="8">
    <location>
        <begin position="685"/>
        <end position="697"/>
    </location>
</feature>
<keyword evidence="4" id="KW-0378">Hydrolase</keyword>
<reference evidence="11 12" key="1">
    <citation type="journal article" date="2016" name="Sci. Rep.">
        <title>Peltaster fructicola genome reveals evolution from an invasive phytopathogen to an ectophytic parasite.</title>
        <authorList>
            <person name="Xu C."/>
            <person name="Chen H."/>
            <person name="Gleason M.L."/>
            <person name="Xu J.R."/>
            <person name="Liu H."/>
            <person name="Zhang R."/>
            <person name="Sun G."/>
        </authorList>
    </citation>
    <scope>NUCLEOTIDE SEQUENCE [LARGE SCALE GENOMIC DNA]</scope>
    <source>
        <strain evidence="11 12">LNHT1506</strain>
    </source>
</reference>
<evidence type="ECO:0000313" key="12">
    <source>
        <dbReference type="Proteomes" id="UP000503462"/>
    </source>
</evidence>
<proteinExistence type="inferred from homology"/>
<dbReference type="PROSITE" id="PS51192">
    <property type="entry name" value="HELICASE_ATP_BIND_1"/>
    <property type="match status" value="1"/>
</dbReference>
<gene>
    <name evidence="11" type="ORF">AMS68_007521</name>
</gene>
<evidence type="ECO:0000259" key="10">
    <source>
        <dbReference type="PROSITE" id="PS51194"/>
    </source>
</evidence>
<evidence type="ECO:0000256" key="7">
    <source>
        <dbReference type="ARBA" id="ARBA00047984"/>
    </source>
</evidence>
<keyword evidence="5" id="KW-0347">Helicase</keyword>
<dbReference type="Pfam" id="PF07717">
    <property type="entry name" value="OB_NTP_bind"/>
    <property type="match status" value="1"/>
</dbReference>
<dbReference type="GO" id="GO:0005730">
    <property type="term" value="C:nucleolus"/>
    <property type="evidence" value="ECO:0007669"/>
    <property type="project" value="TreeGrafter"/>
</dbReference>
<accession>A0A6H0Y4R7</accession>
<dbReference type="InterPro" id="IPR011709">
    <property type="entry name" value="DEAD-box_helicase_OB_fold"/>
</dbReference>
<dbReference type="GO" id="GO:0003723">
    <property type="term" value="F:RNA binding"/>
    <property type="evidence" value="ECO:0007669"/>
    <property type="project" value="TreeGrafter"/>
</dbReference>
<dbReference type="Pfam" id="PF00271">
    <property type="entry name" value="Helicase_C"/>
    <property type="match status" value="1"/>
</dbReference>
<keyword evidence="12" id="KW-1185">Reference proteome</keyword>
<sequence>MPKFVPRERKHRRRVKQDDAAQATARHADVNTEIVLPETATERDNRRRELQAQLRALQPQDKISSKKRKRLDHYIETKLKRDENAELIKKLAEQKIDTHLLQSSKRLGQVTETKQDAFRRALREREAGVDVLGDQQDILFQKRRQVPEQALVFAQPSDGEDDGDETAAPVHISAATSVFGSGLKRSVDAGEVGEPIMKRRRRRKTARNVDVDVQSIDDRDNATDISNDDDEEEWSGFEDTDGGQSIAQDVVLEDEEASSDELSDDLDEQESDVLEESDTSEAESSEDEDAAKRPARASAFKQWAELQRNDALGFTPSIAPVNDPHIKASFKPRLPSPDPVARELSTSDARLARPQNALTVTRTDEVQKARMALPVVQEEQRIMEAIHNHPVVIVCGATGSGKTTQVPQMLFESGYGSHCGVNNPTSSLQNKGMIGVTQPRRVAAVSVADRVSTELGDEYKARVAHQVRYDTTASKQTAIKFMTDGILLREINEDFILSKYSAIVIDEAHERSVNTDILIGTLSRIVSLRDELTKEQPMTHYPLKLIVMSATLRVADFAQNQRLFHGLPPPIVEAEGRRYPVTIHFARRTQRDYVTDIVKKVTRGHKKLPAGAMLIFLTGQNEITVAAKQLKQALGNTAALPQGLKSRESSDQVPLEIDDIDIATRNRTAQAADDDDSDADIHGLDDDDDDDDDFELGEDPHGESTEARLGITHSSTAHILPLYAALPTSQQMRIFQPPPDGSRLIVLATNVAETSLTIPGVRYVFDCGRSKEKKYDPDTGVQTFEIDWISKASASQRTGRAGRTGPGHCWRLYSSAIYEEFFPEHSLPEILRTPIEGTILQLKAMNIDNVVNFPYPTPPDRTQLQSAERLLRNLGALDAIGKITQHGRALMQYPVNPRYSKILQIATGNGVLEHTIALVAGLAVGDLYIPELQSASAGDNVNNSDSDEDVRAQRAMATIASTEAQKRHQSYTRAQAMMGRWDDRSDVIKLLTAVAAHADAVSKDAAHGASEISQELYLREKGMAEVQQLRQQLHAIIRAQHRHSSLSAFKLNLSLANEKERKVLNQVVAAGYLDQIAIRADLLPTYQPSKRKPRSAVEVPYRPLFPLEGVDHTADIEEQNEQRSVYIHPSSVLARLSKTEVPSYVVYSHLSRAAVKTIGDSARTPRTRMHPLTTISAKALAVLAQDTPLLELGKPVGKIEDKNNGKSRVCWIAVSLRPSTDGKSVGDEWPMGAWKVEQSRNRKGDWDIVKVLAR</sequence>
<dbReference type="PANTHER" id="PTHR18934:SF99">
    <property type="entry name" value="ATP-DEPENDENT RNA HELICASE DHX37-RELATED"/>
    <property type="match status" value="1"/>
</dbReference>
<dbReference type="EC" id="3.6.4.13" evidence="2"/>
<dbReference type="GO" id="GO:1990904">
    <property type="term" value="C:ribonucleoprotein complex"/>
    <property type="evidence" value="ECO:0007669"/>
    <property type="project" value="UniProtKB-ARBA"/>
</dbReference>